<keyword evidence="1" id="KW-1133">Transmembrane helix</keyword>
<proteinExistence type="predicted"/>
<sequence length="169" mass="18611">MMISLILSLSGILIPYWTIMKYDAFNIKGHAGLNFGCKFDSSNVSRNLVQFCDKWYKQSYGWEIASKSLIDLAVLLEILTIIYAIVTITMLKSKKIALYILPALATLTLVVLAVGIGIYAGKHNDRQDATEANVTVYLAISFWLAASAIITNLIAALIGGFIIVTIPEY</sequence>
<feature type="transmembrane region" description="Helical" evidence="1">
    <location>
        <begin position="140"/>
        <end position="166"/>
    </location>
</feature>
<feature type="transmembrane region" description="Helical" evidence="1">
    <location>
        <begin position="98"/>
        <end position="120"/>
    </location>
</feature>
<protein>
    <submittedName>
        <fullName evidence="4">Uncharacterized protein</fullName>
    </submittedName>
</protein>
<evidence type="ECO:0000313" key="4">
    <source>
        <dbReference type="WBParaSite" id="ACRNAN_Path_1101.g4233.t1"/>
    </source>
</evidence>
<evidence type="ECO:0000313" key="3">
    <source>
        <dbReference type="Proteomes" id="UP000887540"/>
    </source>
</evidence>
<dbReference type="PANTHER" id="PTHR37446:SF1">
    <property type="entry name" value="CLAUDIN"/>
    <property type="match status" value="1"/>
</dbReference>
<dbReference type="Proteomes" id="UP000887540">
    <property type="component" value="Unplaced"/>
</dbReference>
<feature type="transmembrane region" description="Helical" evidence="1">
    <location>
        <begin position="69"/>
        <end position="91"/>
    </location>
</feature>
<accession>A0A914BVJ2</accession>
<keyword evidence="3" id="KW-1185">Reference proteome</keyword>
<dbReference type="AlphaFoldDB" id="A0A914BVJ2"/>
<feature type="chain" id="PRO_5037711287" evidence="2">
    <location>
        <begin position="25"/>
        <end position="169"/>
    </location>
</feature>
<evidence type="ECO:0000256" key="2">
    <source>
        <dbReference type="SAM" id="SignalP"/>
    </source>
</evidence>
<organism evidence="3 4">
    <name type="scientific">Acrobeloides nanus</name>
    <dbReference type="NCBI Taxonomy" id="290746"/>
    <lineage>
        <taxon>Eukaryota</taxon>
        <taxon>Metazoa</taxon>
        <taxon>Ecdysozoa</taxon>
        <taxon>Nematoda</taxon>
        <taxon>Chromadorea</taxon>
        <taxon>Rhabditida</taxon>
        <taxon>Tylenchina</taxon>
        <taxon>Cephalobomorpha</taxon>
        <taxon>Cephaloboidea</taxon>
        <taxon>Cephalobidae</taxon>
        <taxon>Acrobeloides</taxon>
    </lineage>
</organism>
<name>A0A914BVJ2_9BILA</name>
<feature type="signal peptide" evidence="2">
    <location>
        <begin position="1"/>
        <end position="24"/>
    </location>
</feature>
<dbReference type="Gene3D" id="1.20.140.150">
    <property type="match status" value="1"/>
</dbReference>
<keyword evidence="2" id="KW-0732">Signal</keyword>
<reference evidence="4" key="1">
    <citation type="submission" date="2022-11" db="UniProtKB">
        <authorList>
            <consortium name="WormBaseParasite"/>
        </authorList>
    </citation>
    <scope>IDENTIFICATION</scope>
</reference>
<evidence type="ECO:0000256" key="1">
    <source>
        <dbReference type="SAM" id="Phobius"/>
    </source>
</evidence>
<dbReference type="WBParaSite" id="ACRNAN_Path_1101.g4233.t1">
    <property type="protein sequence ID" value="ACRNAN_Path_1101.g4233.t1"/>
    <property type="gene ID" value="ACRNAN_Path_1101.g4233"/>
</dbReference>
<keyword evidence="1" id="KW-0812">Transmembrane</keyword>
<keyword evidence="1" id="KW-0472">Membrane</keyword>
<dbReference type="PANTHER" id="PTHR37446">
    <property type="entry name" value="CLAUDIN-LIKE IN CAENORHABDITIS"/>
    <property type="match status" value="1"/>
</dbReference>